<reference evidence="5" key="1">
    <citation type="submission" date="2016-10" db="EMBL/GenBank/DDBJ databases">
        <authorList>
            <person name="Varghese N."/>
            <person name="Submissions S."/>
        </authorList>
    </citation>
    <scope>NUCLEOTIDE SEQUENCE [LARGE SCALE GENOMIC DNA]</scope>
    <source>
        <strain evidence="5">CGMCC 1.9127</strain>
    </source>
</reference>
<dbReference type="InterPro" id="IPR029045">
    <property type="entry name" value="ClpP/crotonase-like_dom_sf"/>
</dbReference>
<comment type="similarity">
    <text evidence="1 3">Belongs to the enoyl-CoA hydratase/isomerase family.</text>
</comment>
<organism evidence="4 5">
    <name type="scientific">Colwellia chukchiensis</name>
    <dbReference type="NCBI Taxonomy" id="641665"/>
    <lineage>
        <taxon>Bacteria</taxon>
        <taxon>Pseudomonadati</taxon>
        <taxon>Pseudomonadota</taxon>
        <taxon>Gammaproteobacteria</taxon>
        <taxon>Alteromonadales</taxon>
        <taxon>Colwelliaceae</taxon>
        <taxon>Colwellia</taxon>
    </lineage>
</organism>
<dbReference type="Pfam" id="PF00378">
    <property type="entry name" value="ECH_1"/>
    <property type="match status" value="1"/>
</dbReference>
<dbReference type="AlphaFoldDB" id="A0A1H7UAP0"/>
<evidence type="ECO:0000256" key="2">
    <source>
        <dbReference type="ARBA" id="ARBA00023239"/>
    </source>
</evidence>
<dbReference type="RefSeq" id="WP_085286211.1">
    <property type="nucleotide sequence ID" value="NZ_FOBI01000036.1"/>
</dbReference>
<dbReference type="Gene3D" id="3.90.226.10">
    <property type="entry name" value="2-enoyl-CoA Hydratase, Chain A, domain 1"/>
    <property type="match status" value="1"/>
</dbReference>
<keyword evidence="2" id="KW-0456">Lyase</keyword>
<dbReference type="PANTHER" id="PTHR11941:SF54">
    <property type="entry name" value="ENOYL-COA HYDRATASE, MITOCHONDRIAL"/>
    <property type="match status" value="1"/>
</dbReference>
<proteinExistence type="inferred from homology"/>
<dbReference type="PROSITE" id="PS00166">
    <property type="entry name" value="ENOYL_COA_HYDRATASE"/>
    <property type="match status" value="1"/>
</dbReference>
<evidence type="ECO:0000256" key="3">
    <source>
        <dbReference type="RuleBase" id="RU003707"/>
    </source>
</evidence>
<gene>
    <name evidence="4" type="ORF">SAMN05216262_1364</name>
</gene>
<evidence type="ECO:0000313" key="5">
    <source>
        <dbReference type="Proteomes" id="UP000199297"/>
    </source>
</evidence>
<accession>A0A1H7UAP0</accession>
<dbReference type="STRING" id="641665.GCA_002104455_02538"/>
<keyword evidence="5" id="KW-1185">Reference proteome</keyword>
<dbReference type="Gene3D" id="1.10.12.10">
    <property type="entry name" value="Lyase 2-enoyl-coa Hydratase, Chain A, domain 2"/>
    <property type="match status" value="1"/>
</dbReference>
<dbReference type="CDD" id="cd06558">
    <property type="entry name" value="crotonase-like"/>
    <property type="match status" value="1"/>
</dbReference>
<dbReference type="GO" id="GO:0006635">
    <property type="term" value="P:fatty acid beta-oxidation"/>
    <property type="evidence" value="ECO:0007669"/>
    <property type="project" value="TreeGrafter"/>
</dbReference>
<dbReference type="Proteomes" id="UP000199297">
    <property type="component" value="Unassembled WGS sequence"/>
</dbReference>
<dbReference type="InterPro" id="IPR014748">
    <property type="entry name" value="Enoyl-CoA_hydra_C"/>
</dbReference>
<dbReference type="OrthoDB" id="9807606at2"/>
<sequence>MSTVKLEINENIAQITINRAEKRNALTQEMWQKLADYCDELTQAKACKLLIIKAAGNKAFSAGADIEELTEIIKDEQRLVANNEIVQQAQLKLQKLSIPTIAAINGVCVGGGMGIALCCDFRLSVDSAKFAITPSKLGLLYSVEDTKRLVELVGLARAKEMLYLGKTITAQQAEQWGLINLLVSNETELSESVIKLSQQILAVSSYSIAGMKSTLAFINGADLAHETEIRALFNQAFSNNDFIEGANAFLEKRAPEFT</sequence>
<dbReference type="PANTHER" id="PTHR11941">
    <property type="entry name" value="ENOYL-COA HYDRATASE-RELATED"/>
    <property type="match status" value="1"/>
</dbReference>
<dbReference type="InterPro" id="IPR018376">
    <property type="entry name" value="Enoyl-CoA_hyd/isom_CS"/>
</dbReference>
<protein>
    <submittedName>
        <fullName evidence="4">Enoyl-CoA hydratase/carnithine racemase</fullName>
    </submittedName>
</protein>
<dbReference type="EMBL" id="FOBI01000036">
    <property type="protein sequence ID" value="SEL93745.1"/>
    <property type="molecule type" value="Genomic_DNA"/>
</dbReference>
<name>A0A1H7UAP0_9GAMM</name>
<evidence type="ECO:0000256" key="1">
    <source>
        <dbReference type="ARBA" id="ARBA00005254"/>
    </source>
</evidence>
<dbReference type="InterPro" id="IPR001753">
    <property type="entry name" value="Enoyl-CoA_hydra/iso"/>
</dbReference>
<evidence type="ECO:0000313" key="4">
    <source>
        <dbReference type="EMBL" id="SEL93745.1"/>
    </source>
</evidence>
<dbReference type="GO" id="GO:0016829">
    <property type="term" value="F:lyase activity"/>
    <property type="evidence" value="ECO:0007669"/>
    <property type="project" value="UniProtKB-KW"/>
</dbReference>
<dbReference type="SUPFAM" id="SSF52096">
    <property type="entry name" value="ClpP/crotonase"/>
    <property type="match status" value="1"/>
</dbReference>